<gene>
    <name evidence="1" type="ORF">LY56_02389</name>
</gene>
<comment type="caution">
    <text evidence="1">The sequence shown here is derived from an EMBL/GenBank/DDBJ whole genome shotgun (WGS) entry which is preliminary data.</text>
</comment>
<dbReference type="AlphaFoldDB" id="A0A2W7Q0K5"/>
<dbReference type="STRING" id="121821.GCA_001870675_00103"/>
<dbReference type="EMBL" id="QKZQ01000011">
    <property type="protein sequence ID" value="PZX41186.1"/>
    <property type="molecule type" value="Genomic_DNA"/>
</dbReference>
<sequence>MQTHTPVSHDQHGARHWRRFSSYAFVQAHPVVPIVLGEHEQVAACLPILFSPSAAGPWPVALTRLGAQTALVAGNGAWRGSYVPSILRVHPFHARPTEGGQFALLVDETSGLVTDNPDDPPFFTPEGTLAPELTQVVDFFQKRVRAEGQTRAAMAAISRAGLLTPFTPPEGMALPADGLLAVDRAALGALGRVALADLHRADALGLLYAAVVGRHHLGLLAHAEDQFARMAQTPAATPSLAKPADAELSGFFDALASAQDEAPQLTDWVSAQAPKPTDTSH</sequence>
<dbReference type="Proteomes" id="UP000249364">
    <property type="component" value="Unassembled WGS sequence"/>
</dbReference>
<accession>A0A2W7Q0K5</accession>
<name>A0A2W7Q0K5_9RHOB</name>
<dbReference type="Pfam" id="PF07277">
    <property type="entry name" value="SapC"/>
    <property type="match status" value="1"/>
</dbReference>
<protein>
    <submittedName>
        <fullName evidence="1">SapC protein</fullName>
    </submittedName>
</protein>
<proteinExistence type="predicted"/>
<reference evidence="1 2" key="1">
    <citation type="submission" date="2018-06" db="EMBL/GenBank/DDBJ databases">
        <title>Genomic Encyclopedia of Archaeal and Bacterial Type Strains, Phase II (KMG-II): from individual species to whole genera.</title>
        <authorList>
            <person name="Goeker M."/>
        </authorList>
    </citation>
    <scope>NUCLEOTIDE SEQUENCE [LARGE SCALE GENOMIC DNA]</scope>
    <source>
        <strain evidence="1 2">DSM 13087</strain>
    </source>
</reference>
<dbReference type="OrthoDB" id="9806524at2"/>
<evidence type="ECO:0000313" key="1">
    <source>
        <dbReference type="EMBL" id="PZX41186.1"/>
    </source>
</evidence>
<dbReference type="InterPro" id="IPR010836">
    <property type="entry name" value="SapC"/>
</dbReference>
<keyword evidence="2" id="KW-1185">Reference proteome</keyword>
<evidence type="ECO:0000313" key="2">
    <source>
        <dbReference type="Proteomes" id="UP000249364"/>
    </source>
</evidence>
<organism evidence="1 2">
    <name type="scientific">Roseinatronobacter thiooxidans</name>
    <dbReference type="NCBI Taxonomy" id="121821"/>
    <lineage>
        <taxon>Bacteria</taxon>
        <taxon>Pseudomonadati</taxon>
        <taxon>Pseudomonadota</taxon>
        <taxon>Alphaproteobacteria</taxon>
        <taxon>Rhodobacterales</taxon>
        <taxon>Paracoccaceae</taxon>
        <taxon>Roseinatronobacter</taxon>
    </lineage>
</organism>
<dbReference type="RefSeq" id="WP_071467996.1">
    <property type="nucleotide sequence ID" value="NZ_MEHT01000001.1"/>
</dbReference>